<dbReference type="PATRIC" id="fig|1588748.3.peg.1321"/>
<dbReference type="PANTHER" id="PTHR43082:SF3">
    <property type="entry name" value="FERREDOXIN-LIKE PROTEIN YDIT"/>
    <property type="match status" value="1"/>
</dbReference>
<evidence type="ECO:0000313" key="9">
    <source>
        <dbReference type="Proteomes" id="UP000242958"/>
    </source>
</evidence>
<dbReference type="Proteomes" id="UP000070160">
    <property type="component" value="Unassembled WGS sequence"/>
</dbReference>
<proteinExistence type="predicted"/>
<keyword evidence="8" id="KW-1185">Reference proteome</keyword>
<keyword evidence="3" id="KW-0249">Electron transport</keyword>
<keyword evidence="2" id="KW-0479">Metal-binding</keyword>
<gene>
    <name evidence="7" type="ORF">CAL30_03230</name>
    <name evidence="6" type="ORF">HMPREF3182_01365</name>
</gene>
<dbReference type="STRING" id="1588748.HMPREF3182_01365"/>
<reference evidence="6" key="1">
    <citation type="submission" date="2016-01" db="EMBL/GenBank/DDBJ databases">
        <authorList>
            <person name="Oliw E.H."/>
        </authorList>
    </citation>
    <scope>NUCLEOTIDE SEQUENCE [LARGE SCALE GENOMIC DNA]</scope>
    <source>
        <strain evidence="6">KA00182</strain>
    </source>
</reference>
<dbReference type="GO" id="GO:0005506">
    <property type="term" value="F:iron ion binding"/>
    <property type="evidence" value="ECO:0007669"/>
    <property type="project" value="InterPro"/>
</dbReference>
<protein>
    <submittedName>
        <fullName evidence="7">Ferredoxin family protein</fullName>
    </submittedName>
</protein>
<dbReference type="Proteomes" id="UP000242958">
    <property type="component" value="Unassembled WGS sequence"/>
</dbReference>
<comment type="caution">
    <text evidence="6">The sequence shown here is derived from an EMBL/GenBank/DDBJ whole genome shotgun (WGS) entry which is preliminary data.</text>
</comment>
<organism evidence="6 8">
    <name type="scientific">Megasphaera hutchinsoni</name>
    <dbReference type="NCBI Taxonomy" id="1588748"/>
    <lineage>
        <taxon>Bacteria</taxon>
        <taxon>Bacillati</taxon>
        <taxon>Bacillota</taxon>
        <taxon>Negativicutes</taxon>
        <taxon>Veillonellales</taxon>
        <taxon>Veillonellaceae</taxon>
        <taxon>Megasphaera</taxon>
    </lineage>
</organism>
<dbReference type="EMBL" id="NFMF01000004">
    <property type="protein sequence ID" value="PNH21985.1"/>
    <property type="molecule type" value="Genomic_DNA"/>
</dbReference>
<keyword evidence="5" id="KW-0411">Iron-sulfur</keyword>
<dbReference type="SUPFAM" id="SSF54862">
    <property type="entry name" value="4Fe-4S ferredoxins"/>
    <property type="match status" value="1"/>
</dbReference>
<evidence type="ECO:0000313" key="7">
    <source>
        <dbReference type="EMBL" id="PNH21985.1"/>
    </source>
</evidence>
<dbReference type="Gene3D" id="3.30.70.20">
    <property type="match status" value="1"/>
</dbReference>
<sequence length="94" mass="10515">MAKMSIDDKLGFVKFVTDEHESHIKIDETFADETEIKRLVMACPAELYKYIDGKLTFSHEGCLECGTCRVIAIGKGVKSWTHPKGAMGVEFHHG</sequence>
<evidence type="ECO:0000256" key="5">
    <source>
        <dbReference type="ARBA" id="ARBA00023014"/>
    </source>
</evidence>
<accession>A0A2J8BB38</accession>
<evidence type="ECO:0000313" key="6">
    <source>
        <dbReference type="EMBL" id="KXB90398.1"/>
    </source>
</evidence>
<name>A0A134CDX3_9FIRM</name>
<dbReference type="GO" id="GO:0051536">
    <property type="term" value="F:iron-sulfur cluster binding"/>
    <property type="evidence" value="ECO:0007669"/>
    <property type="project" value="UniProtKB-KW"/>
</dbReference>
<reference evidence="8" key="2">
    <citation type="submission" date="2016-01" db="EMBL/GenBank/DDBJ databases">
        <authorList>
            <person name="Mitreva M."/>
            <person name="Pepin K.H."/>
            <person name="Mihindukulasuriya K.A."/>
            <person name="Fulton R."/>
            <person name="Fronick C."/>
            <person name="O'Laughlin M."/>
            <person name="Miner T."/>
            <person name="Herter B."/>
            <person name="Rosa B.A."/>
            <person name="Cordes M."/>
            <person name="Tomlinson C."/>
            <person name="Wollam A."/>
            <person name="Palsikar V.B."/>
            <person name="Mardis E.R."/>
            <person name="Wilson R.K."/>
        </authorList>
    </citation>
    <scope>NUCLEOTIDE SEQUENCE [LARGE SCALE GENOMIC DNA]</scope>
    <source>
        <strain evidence="8">KA00182</strain>
    </source>
</reference>
<dbReference type="RefSeq" id="WP_007393361.1">
    <property type="nucleotide sequence ID" value="NZ_KQ960953.1"/>
</dbReference>
<keyword evidence="1" id="KW-0813">Transport</keyword>
<accession>A0A134CDX3</accession>
<keyword evidence="4" id="KW-0408">Iron</keyword>
<dbReference type="AlphaFoldDB" id="A0A134CDX3"/>
<evidence type="ECO:0000256" key="2">
    <source>
        <dbReference type="ARBA" id="ARBA00022723"/>
    </source>
</evidence>
<dbReference type="PANTHER" id="PTHR43082">
    <property type="entry name" value="FERREDOXIN-LIKE"/>
    <property type="match status" value="1"/>
</dbReference>
<reference evidence="7 9" key="3">
    <citation type="submission" date="2017-05" db="EMBL/GenBank/DDBJ databases">
        <authorList>
            <person name="Song R."/>
            <person name="Chenine A.L."/>
            <person name="Ruprecht R.M."/>
        </authorList>
    </citation>
    <scope>NUCLEOTIDE SEQUENCE [LARGE SCALE GENOMIC DNA]</scope>
    <source>
        <strain evidence="7 9">KA00229</strain>
    </source>
</reference>
<evidence type="ECO:0000256" key="1">
    <source>
        <dbReference type="ARBA" id="ARBA00022448"/>
    </source>
</evidence>
<dbReference type="InterPro" id="IPR012206">
    <property type="entry name" value="Fd_FixX"/>
</dbReference>
<dbReference type="PIRSF" id="PIRSF036548">
    <property type="entry name" value="Fdx_FixX"/>
    <property type="match status" value="1"/>
</dbReference>
<evidence type="ECO:0000256" key="3">
    <source>
        <dbReference type="ARBA" id="ARBA00022982"/>
    </source>
</evidence>
<dbReference type="EMBL" id="LSDT01000048">
    <property type="protein sequence ID" value="KXB90398.1"/>
    <property type="molecule type" value="Genomic_DNA"/>
</dbReference>
<evidence type="ECO:0000256" key="4">
    <source>
        <dbReference type="ARBA" id="ARBA00023004"/>
    </source>
</evidence>
<evidence type="ECO:0000313" key="8">
    <source>
        <dbReference type="Proteomes" id="UP000070160"/>
    </source>
</evidence>